<feature type="compositionally biased region" description="Basic and acidic residues" evidence="7">
    <location>
        <begin position="31"/>
        <end position="53"/>
    </location>
</feature>
<evidence type="ECO:0000256" key="7">
    <source>
        <dbReference type="SAM" id="MobiDB-lite"/>
    </source>
</evidence>
<dbReference type="PANTHER" id="PTHR14339:SF10">
    <property type="entry name" value="VASCULIN-LIKE PROTEIN 1"/>
    <property type="match status" value="1"/>
</dbReference>
<feature type="region of interest" description="Disordered" evidence="7">
    <location>
        <begin position="108"/>
        <end position="128"/>
    </location>
</feature>
<evidence type="ECO:0000313" key="8">
    <source>
        <dbReference type="EMBL" id="KAK3089228.1"/>
    </source>
</evidence>
<dbReference type="GO" id="GO:0005634">
    <property type="term" value="C:nucleus"/>
    <property type="evidence" value="ECO:0007669"/>
    <property type="project" value="UniProtKB-SubCell"/>
</dbReference>
<evidence type="ECO:0000313" key="9">
    <source>
        <dbReference type="Proteomes" id="UP001186944"/>
    </source>
</evidence>
<evidence type="ECO:0000256" key="5">
    <source>
        <dbReference type="ARBA" id="ARBA00023163"/>
    </source>
</evidence>
<reference evidence="8" key="1">
    <citation type="submission" date="2019-08" db="EMBL/GenBank/DDBJ databases">
        <title>The improved chromosome-level genome for the pearl oyster Pinctada fucata martensii using PacBio sequencing and Hi-C.</title>
        <authorList>
            <person name="Zheng Z."/>
        </authorList>
    </citation>
    <scope>NUCLEOTIDE SEQUENCE</scope>
    <source>
        <strain evidence="8">ZZ-2019</strain>
        <tissue evidence="8">Adductor muscle</tissue>
    </source>
</reference>
<keyword evidence="5" id="KW-0804">Transcription</keyword>
<dbReference type="InterPro" id="IPR028128">
    <property type="entry name" value="Vasculin_fam"/>
</dbReference>
<comment type="similarity">
    <text evidence="2">Belongs to the vasculin family.</text>
</comment>
<dbReference type="EMBL" id="VSWD01000010">
    <property type="protein sequence ID" value="KAK3089228.1"/>
    <property type="molecule type" value="Genomic_DNA"/>
</dbReference>
<keyword evidence="6" id="KW-0539">Nucleus</keyword>
<evidence type="ECO:0000256" key="1">
    <source>
        <dbReference type="ARBA" id="ARBA00004123"/>
    </source>
</evidence>
<accession>A0AA88XPE3</accession>
<dbReference type="GO" id="GO:0003677">
    <property type="term" value="F:DNA binding"/>
    <property type="evidence" value="ECO:0007669"/>
    <property type="project" value="UniProtKB-KW"/>
</dbReference>
<feature type="region of interest" description="Disordered" evidence="7">
    <location>
        <begin position="156"/>
        <end position="359"/>
    </location>
</feature>
<organism evidence="8 9">
    <name type="scientific">Pinctada imbricata</name>
    <name type="common">Atlantic pearl-oyster</name>
    <name type="synonym">Pinctada martensii</name>
    <dbReference type="NCBI Taxonomy" id="66713"/>
    <lineage>
        <taxon>Eukaryota</taxon>
        <taxon>Metazoa</taxon>
        <taxon>Spiralia</taxon>
        <taxon>Lophotrochozoa</taxon>
        <taxon>Mollusca</taxon>
        <taxon>Bivalvia</taxon>
        <taxon>Autobranchia</taxon>
        <taxon>Pteriomorphia</taxon>
        <taxon>Pterioida</taxon>
        <taxon>Pterioidea</taxon>
        <taxon>Pteriidae</taxon>
        <taxon>Pinctada</taxon>
    </lineage>
</organism>
<feature type="compositionally biased region" description="Basic and acidic residues" evidence="7">
    <location>
        <begin position="160"/>
        <end position="193"/>
    </location>
</feature>
<evidence type="ECO:0000256" key="4">
    <source>
        <dbReference type="ARBA" id="ARBA00023125"/>
    </source>
</evidence>
<dbReference type="GO" id="GO:0006351">
    <property type="term" value="P:DNA-templated transcription"/>
    <property type="evidence" value="ECO:0007669"/>
    <property type="project" value="InterPro"/>
</dbReference>
<feature type="region of interest" description="Disordered" evidence="7">
    <location>
        <begin position="1"/>
        <end position="53"/>
    </location>
</feature>
<evidence type="ECO:0000256" key="3">
    <source>
        <dbReference type="ARBA" id="ARBA00023015"/>
    </source>
</evidence>
<keyword evidence="3" id="KW-0805">Transcription regulation</keyword>
<dbReference type="Proteomes" id="UP001186944">
    <property type="component" value="Unassembled WGS sequence"/>
</dbReference>
<evidence type="ECO:0000256" key="6">
    <source>
        <dbReference type="ARBA" id="ARBA00023242"/>
    </source>
</evidence>
<evidence type="ECO:0008006" key="10">
    <source>
        <dbReference type="Google" id="ProtNLM"/>
    </source>
</evidence>
<feature type="compositionally biased region" description="Polar residues" evidence="7">
    <location>
        <begin position="271"/>
        <end position="288"/>
    </location>
</feature>
<keyword evidence="4" id="KW-0238">DNA-binding</keyword>
<sequence length="456" mass="51483">MAAHNAPKHDFAPAWLKIPSQENPKPSGSKQLEDKSRPRPYKDDYYSRHGPDYARLHRQHSFENFYDGKRGGGSGKFRHHSVEDEYYPYPYGPYGYYNSYGMPYSSNPSVFRSPPNRDSKYPQHPSLRYGQMNGAYPGYYDLYNFDYYHGDPYFSSYPGNRERAGSKRSHYEKDGRSNSKDGKEKENEKTKGDGEEEEKPTFQEDFPSLNGEEEKHNSKVTNGGGVWEHPPHGKGGSSKFGERGQAANIYKSLVPNKSAVTRKPSKENARFNGSYSSASKSLTPSGVNTPREGSRQSPTPPIEILNTRLVTQPRNLGDKKSDFLRTLRTGSNSSSSDGSQQHMRKGYGEGLDKLSNGVDNLHLEESSQSLLSSSLEAEQRLLKEMGWTENDDEDYEITEDDKKKFQDLCSKQVQAHKNNGRLSKTLSPKHVAIYQANVQELNDTLSSSDSDSEDNM</sequence>
<evidence type="ECO:0000256" key="2">
    <source>
        <dbReference type="ARBA" id="ARBA00010099"/>
    </source>
</evidence>
<gene>
    <name evidence="8" type="ORF">FSP39_001937</name>
</gene>
<dbReference type="PANTHER" id="PTHR14339">
    <property type="entry name" value="VASCULIN"/>
    <property type="match status" value="1"/>
</dbReference>
<dbReference type="GO" id="GO:0003723">
    <property type="term" value="F:RNA binding"/>
    <property type="evidence" value="ECO:0007669"/>
    <property type="project" value="InterPro"/>
</dbReference>
<comment type="subcellular location">
    <subcellularLocation>
        <location evidence="1">Nucleus</location>
    </subcellularLocation>
</comment>
<dbReference type="AlphaFoldDB" id="A0AA88XPE3"/>
<protein>
    <recommendedName>
        <fullName evidence="10">Vasculin</fullName>
    </recommendedName>
</protein>
<feature type="compositionally biased region" description="Low complexity" evidence="7">
    <location>
        <begin position="330"/>
        <end position="339"/>
    </location>
</feature>
<name>A0AA88XPE3_PINIB</name>
<proteinExistence type="inferred from homology"/>
<feature type="compositionally biased region" description="Polar residues" evidence="7">
    <location>
        <begin position="20"/>
        <end position="30"/>
    </location>
</feature>
<dbReference type="Pfam" id="PF15337">
    <property type="entry name" value="Vasculin"/>
    <property type="match status" value="1"/>
</dbReference>
<keyword evidence="9" id="KW-1185">Reference proteome</keyword>
<comment type="caution">
    <text evidence="8">The sequence shown here is derived from an EMBL/GenBank/DDBJ whole genome shotgun (WGS) entry which is preliminary data.</text>
</comment>
<dbReference type="GO" id="GO:0045893">
    <property type="term" value="P:positive regulation of DNA-templated transcription"/>
    <property type="evidence" value="ECO:0007669"/>
    <property type="project" value="InterPro"/>
</dbReference>
<feature type="compositionally biased region" description="Basic and acidic residues" evidence="7">
    <location>
        <begin position="316"/>
        <end position="325"/>
    </location>
</feature>